<organism evidence="1 2">
    <name type="scientific">Lentzea fradiae</name>
    <dbReference type="NCBI Taxonomy" id="200378"/>
    <lineage>
        <taxon>Bacteria</taxon>
        <taxon>Bacillati</taxon>
        <taxon>Actinomycetota</taxon>
        <taxon>Actinomycetes</taxon>
        <taxon>Pseudonocardiales</taxon>
        <taxon>Pseudonocardiaceae</taxon>
        <taxon>Lentzea</taxon>
    </lineage>
</organism>
<name>A0A1G7L6J9_9PSEU</name>
<proteinExistence type="predicted"/>
<protein>
    <submittedName>
        <fullName evidence="1">Uncharacterized protein</fullName>
    </submittedName>
</protein>
<keyword evidence="2" id="KW-1185">Reference proteome</keyword>
<dbReference type="RefSeq" id="WP_176946566.1">
    <property type="nucleotide sequence ID" value="NZ_FNCC01000001.1"/>
</dbReference>
<dbReference type="STRING" id="200378.SAMN05216553_101700"/>
<evidence type="ECO:0000313" key="1">
    <source>
        <dbReference type="EMBL" id="SDF45108.1"/>
    </source>
</evidence>
<evidence type="ECO:0000313" key="2">
    <source>
        <dbReference type="Proteomes" id="UP000199623"/>
    </source>
</evidence>
<dbReference type="InterPro" id="IPR046274">
    <property type="entry name" value="DUF6307"/>
</dbReference>
<accession>A0A1G7L6J9</accession>
<dbReference type="EMBL" id="FNCC01000001">
    <property type="protein sequence ID" value="SDF45108.1"/>
    <property type="molecule type" value="Genomic_DNA"/>
</dbReference>
<dbReference type="Proteomes" id="UP000199623">
    <property type="component" value="Unassembled WGS sequence"/>
</dbReference>
<sequence length="51" mass="5745">MTTTKYTSAYERRLKIVRDVLADRTELSGEAAGDLAVRVLSALDHIPERVR</sequence>
<gene>
    <name evidence="1" type="ORF">SAMN05216553_101700</name>
</gene>
<reference evidence="2" key="1">
    <citation type="submission" date="2016-10" db="EMBL/GenBank/DDBJ databases">
        <authorList>
            <person name="Varghese N."/>
            <person name="Submissions S."/>
        </authorList>
    </citation>
    <scope>NUCLEOTIDE SEQUENCE [LARGE SCALE GENOMIC DNA]</scope>
    <source>
        <strain evidence="2">CGMCC 4.3506</strain>
    </source>
</reference>
<dbReference type="Pfam" id="PF19826">
    <property type="entry name" value="DUF6307"/>
    <property type="match status" value="1"/>
</dbReference>
<dbReference type="AlphaFoldDB" id="A0A1G7L6J9"/>